<dbReference type="Proteomes" id="UP000886653">
    <property type="component" value="Unassembled WGS sequence"/>
</dbReference>
<gene>
    <name evidence="2" type="ORF">CROQUDRAFT_595195</name>
</gene>
<protein>
    <submittedName>
        <fullName evidence="2">Uncharacterized protein</fullName>
    </submittedName>
</protein>
<accession>A0A9P6TAA4</accession>
<sequence>MSETELSMTSEDDLSINSTFDDTTQTPVTQAPSKSSFELMASSDQLSTSTGGDGRELDGVTLDLGPTGSLHLQPSASESSIHTAGPIPLEERRARAKALAHETLHPNSACVGTPVLGPVNHFRTILSSTTVVTNRSARDSFPAKLRKLSKSLAGLPSSLMDLTYFPGTTSKLKGAASLLSRSACQIHLANEIVKTVSVVVENSNSADTTSGTASYNSRDSLSTRSISPNNLAKDIIKTVSIVVEHSALDDATFTTINSSNFGGRNSISCGSAAQFIPAREIVKTVSVSVQYTPTGSDIAS</sequence>
<keyword evidence="3" id="KW-1185">Reference proteome</keyword>
<feature type="compositionally biased region" description="Polar residues" evidence="1">
    <location>
        <begin position="1"/>
        <end position="50"/>
    </location>
</feature>
<comment type="caution">
    <text evidence="2">The sequence shown here is derived from an EMBL/GenBank/DDBJ whole genome shotgun (WGS) entry which is preliminary data.</text>
</comment>
<feature type="region of interest" description="Disordered" evidence="1">
    <location>
        <begin position="1"/>
        <end position="84"/>
    </location>
</feature>
<evidence type="ECO:0000256" key="1">
    <source>
        <dbReference type="SAM" id="MobiDB-lite"/>
    </source>
</evidence>
<dbReference type="AlphaFoldDB" id="A0A9P6TAA4"/>
<evidence type="ECO:0000313" key="3">
    <source>
        <dbReference type="Proteomes" id="UP000886653"/>
    </source>
</evidence>
<evidence type="ECO:0000313" key="2">
    <source>
        <dbReference type="EMBL" id="KAG0144997.1"/>
    </source>
</evidence>
<reference evidence="2" key="1">
    <citation type="submission" date="2013-11" db="EMBL/GenBank/DDBJ databases">
        <title>Genome sequence of the fusiform rust pathogen reveals effectors for host alternation and coevolution with pine.</title>
        <authorList>
            <consortium name="DOE Joint Genome Institute"/>
            <person name="Smith K."/>
            <person name="Pendleton A."/>
            <person name="Kubisiak T."/>
            <person name="Anderson C."/>
            <person name="Salamov A."/>
            <person name="Aerts A."/>
            <person name="Riley R."/>
            <person name="Clum A."/>
            <person name="Lindquist E."/>
            <person name="Ence D."/>
            <person name="Campbell M."/>
            <person name="Kronenberg Z."/>
            <person name="Feau N."/>
            <person name="Dhillon B."/>
            <person name="Hamelin R."/>
            <person name="Burleigh J."/>
            <person name="Smith J."/>
            <person name="Yandell M."/>
            <person name="Nelson C."/>
            <person name="Grigoriev I."/>
            <person name="Davis J."/>
        </authorList>
    </citation>
    <scope>NUCLEOTIDE SEQUENCE</scope>
    <source>
        <strain evidence="2">G11</strain>
    </source>
</reference>
<dbReference type="EMBL" id="MU167285">
    <property type="protein sequence ID" value="KAG0144997.1"/>
    <property type="molecule type" value="Genomic_DNA"/>
</dbReference>
<organism evidence="2 3">
    <name type="scientific">Cronartium quercuum f. sp. fusiforme G11</name>
    <dbReference type="NCBI Taxonomy" id="708437"/>
    <lineage>
        <taxon>Eukaryota</taxon>
        <taxon>Fungi</taxon>
        <taxon>Dikarya</taxon>
        <taxon>Basidiomycota</taxon>
        <taxon>Pucciniomycotina</taxon>
        <taxon>Pucciniomycetes</taxon>
        <taxon>Pucciniales</taxon>
        <taxon>Coleosporiaceae</taxon>
        <taxon>Cronartium</taxon>
    </lineage>
</organism>
<proteinExistence type="predicted"/>
<feature type="compositionally biased region" description="Polar residues" evidence="1">
    <location>
        <begin position="70"/>
        <end position="82"/>
    </location>
</feature>
<name>A0A9P6TAA4_9BASI</name>